<feature type="domain" description="Anoctamin transmembrane" evidence="7">
    <location>
        <begin position="7"/>
        <end position="102"/>
    </location>
</feature>
<keyword evidence="5 6" id="KW-0472">Membrane</keyword>
<evidence type="ECO:0000256" key="1">
    <source>
        <dbReference type="ARBA" id="ARBA00004141"/>
    </source>
</evidence>
<evidence type="ECO:0000313" key="9">
    <source>
        <dbReference type="RefSeq" id="XP_020844660.1"/>
    </source>
</evidence>
<dbReference type="Proteomes" id="UP000515140">
    <property type="component" value="Unplaced"/>
</dbReference>
<comment type="caution">
    <text evidence="6">Lacks conserved residue(s) required for the propagation of feature annotation.</text>
</comment>
<dbReference type="RefSeq" id="XP_020844661.1">
    <property type="nucleotide sequence ID" value="XM_020989002.1"/>
</dbReference>
<accession>A0A6P5KGG2</accession>
<reference evidence="9 10" key="1">
    <citation type="submission" date="2025-04" db="UniProtKB">
        <authorList>
            <consortium name="RefSeq"/>
        </authorList>
    </citation>
    <scope>IDENTIFICATION</scope>
    <source>
        <tissue evidence="9 10">Spleen</tissue>
    </source>
</reference>
<dbReference type="GO" id="GO:0005254">
    <property type="term" value="F:chloride channel activity"/>
    <property type="evidence" value="ECO:0007669"/>
    <property type="project" value="TreeGrafter"/>
</dbReference>
<dbReference type="RefSeq" id="XP_020844660.1">
    <property type="nucleotide sequence ID" value="XM_020989001.1"/>
</dbReference>
<comment type="subcellular location">
    <subcellularLocation>
        <location evidence="1 6">Membrane</location>
        <topology evidence="1 6">Multi-pass membrane protein</topology>
    </subcellularLocation>
</comment>
<evidence type="ECO:0000313" key="8">
    <source>
        <dbReference type="Proteomes" id="UP000515140"/>
    </source>
</evidence>
<dbReference type="AlphaFoldDB" id="A0A6P5KGG2"/>
<evidence type="ECO:0000313" key="10">
    <source>
        <dbReference type="RefSeq" id="XP_020844661.1"/>
    </source>
</evidence>
<dbReference type="RefSeq" id="XP_020844664.1">
    <property type="nucleotide sequence ID" value="XM_020989005.1"/>
</dbReference>
<dbReference type="GO" id="GO:0005886">
    <property type="term" value="C:plasma membrane"/>
    <property type="evidence" value="ECO:0007669"/>
    <property type="project" value="TreeGrafter"/>
</dbReference>
<dbReference type="PANTHER" id="PTHR12308:SF22">
    <property type="entry name" value="ANOCTAMIN-7"/>
    <property type="match status" value="1"/>
</dbReference>
<comment type="similarity">
    <text evidence="2 6">Belongs to the anoctamin family.</text>
</comment>
<evidence type="ECO:0000256" key="3">
    <source>
        <dbReference type="ARBA" id="ARBA00022692"/>
    </source>
</evidence>
<dbReference type="InterPro" id="IPR049452">
    <property type="entry name" value="Anoctamin_TM"/>
</dbReference>
<dbReference type="Pfam" id="PF04547">
    <property type="entry name" value="Anoctamin"/>
    <property type="match status" value="1"/>
</dbReference>
<dbReference type="GeneID" id="110210164"/>
<evidence type="ECO:0000313" key="13">
    <source>
        <dbReference type="RefSeq" id="XP_020844664.1"/>
    </source>
</evidence>
<dbReference type="GO" id="GO:0061588">
    <property type="term" value="P:calcium activated phospholipid scrambling"/>
    <property type="evidence" value="ECO:0007669"/>
    <property type="project" value="TreeGrafter"/>
</dbReference>
<dbReference type="PANTHER" id="PTHR12308">
    <property type="entry name" value="ANOCTAMIN"/>
    <property type="match status" value="1"/>
</dbReference>
<evidence type="ECO:0000256" key="4">
    <source>
        <dbReference type="ARBA" id="ARBA00022989"/>
    </source>
</evidence>
<organism evidence="8 12">
    <name type="scientific">Phascolarctos cinereus</name>
    <name type="common">Koala</name>
    <dbReference type="NCBI Taxonomy" id="38626"/>
    <lineage>
        <taxon>Eukaryota</taxon>
        <taxon>Metazoa</taxon>
        <taxon>Chordata</taxon>
        <taxon>Craniata</taxon>
        <taxon>Vertebrata</taxon>
        <taxon>Euteleostomi</taxon>
        <taxon>Mammalia</taxon>
        <taxon>Metatheria</taxon>
        <taxon>Diprotodontia</taxon>
        <taxon>Phascolarctidae</taxon>
        <taxon>Phascolarctos</taxon>
    </lineage>
</organism>
<sequence length="219" mass="25331">MTSLANALIEFGFITIFVAACPLAPLFALLNNRLEMHLHAHKFVQRYRCPVAQKAHSVGIWFCLLQVMTHVAVFSKALLIPFTSDFLQRTYEQHIQSNDLRGHISFTLTWAPKAAVSKYKDTCRFFLRQTRPKIKKLNWNLKIRGASTHLISRNGSELRPWQSTQERSLIWEQNKVSRLLFLTRFQGPRSPIRKRPAKKVLMAIQRSRVPPKRDTPAGL</sequence>
<proteinExistence type="inferred from homology"/>
<keyword evidence="8" id="KW-1185">Reference proteome</keyword>
<keyword evidence="3 6" id="KW-0812">Transmembrane</keyword>
<evidence type="ECO:0000313" key="11">
    <source>
        <dbReference type="RefSeq" id="XP_020844662.1"/>
    </source>
</evidence>
<protein>
    <recommendedName>
        <fullName evidence="6">Anoctamin</fullName>
    </recommendedName>
</protein>
<dbReference type="RefSeq" id="XP_020844663.1">
    <property type="nucleotide sequence ID" value="XM_020989004.1"/>
</dbReference>
<feature type="transmembrane region" description="Helical" evidence="6">
    <location>
        <begin position="58"/>
        <end position="79"/>
    </location>
</feature>
<evidence type="ECO:0000256" key="6">
    <source>
        <dbReference type="RuleBase" id="RU280814"/>
    </source>
</evidence>
<evidence type="ECO:0000313" key="12">
    <source>
        <dbReference type="RefSeq" id="XP_020844663.1"/>
    </source>
</evidence>
<gene>
    <name evidence="9 10 11 12 13" type="primary">ANO7</name>
</gene>
<dbReference type="KEGG" id="pcw:110210164"/>
<name>A0A6P5KGG2_PHACI</name>
<dbReference type="CTD" id="50636"/>
<evidence type="ECO:0000256" key="5">
    <source>
        <dbReference type="ARBA" id="ARBA00023136"/>
    </source>
</evidence>
<feature type="transmembrane region" description="Helical" evidence="6">
    <location>
        <begin position="7"/>
        <end position="30"/>
    </location>
</feature>
<evidence type="ECO:0000256" key="2">
    <source>
        <dbReference type="ARBA" id="ARBA00009671"/>
    </source>
</evidence>
<dbReference type="InterPro" id="IPR007632">
    <property type="entry name" value="Anoctamin"/>
</dbReference>
<dbReference type="RefSeq" id="XP_020844662.1">
    <property type="nucleotide sequence ID" value="XM_020989003.1"/>
</dbReference>
<evidence type="ECO:0000259" key="7">
    <source>
        <dbReference type="Pfam" id="PF04547"/>
    </source>
</evidence>
<keyword evidence="4 6" id="KW-1133">Transmembrane helix</keyword>